<dbReference type="VEuPathDB" id="CryptoDB:Cvel_24142"/>
<feature type="domain" description="SET" evidence="2">
    <location>
        <begin position="1562"/>
        <end position="1693"/>
    </location>
</feature>
<feature type="compositionally biased region" description="Basic and acidic residues" evidence="1">
    <location>
        <begin position="245"/>
        <end position="283"/>
    </location>
</feature>
<dbReference type="PhylomeDB" id="A0A0G4H075"/>
<feature type="compositionally biased region" description="Basic residues" evidence="1">
    <location>
        <begin position="188"/>
        <end position="200"/>
    </location>
</feature>
<sequence length="1698" mass="187341">MKGGEGLSGKGEGGGALLEMEEGRGGQSVPPVVFHVPPECRQGGGVGQVRFVMGEHIQGRGKIWYDQRSEDAEPFEEYGVVHGGAEEEADGEEKDKEEEEEEIITGIVFDKNKNRWESFLVLPAPDEDKDGPLREVNIFYDVSSYGHDEAKERALQCRAEMERLRDRCLIFDPKIIRRIALEKFPPRPPKRKGGGKKKQGQQRPAEYPAVAAAAAAGVPQDRSQEPVNGPAGPAEPLQEEEEEQKEGGEKDVRTGMGSDTEKKAKRDSPEEKKTEKPHTRICRELMSLFGFNKGPVEKPEAIEKNASQAAAVRSSRRASSASPCPPPSGPLPKKKEGAPPAKQSPHPPSSASVQKKQKKKDGAPSGRLPRELLSLIDTSTHAQRRAAASVPPISARLSDGAAAAAARDGKRDSGVEGVSWDQKGSRWIAKGRLDGRVTLEKFPVSVHGETGVLQAAIAFREMMVGEEEKMHSRSSSVKRDEEDEGDNEGAENEEEEEEEEERGGLTGDRESGVTGVFWVGREHRRWVANIGMKGRQVYMYFPVLTHGDKEALKKAKECRAEMVRLRDNGCTDPEEMQQEIRRRFPVNSGAQEGGGVEEEEEEEEESEEEEEGGETEEDRIGGIRESGVTGVYWVGSHHIAWVAEIRTQNRPMRIQFPVKTHGERVALQKAKECRAEMLRLKENGLTDPEKMRQELRRKFPLGPVEVGGGEEEEEESEQEEEGEEESGSLAGNQESGVRGVRWVGGRHRAWKAEIRVQNRPMSLQFPISTHGDKEALQKAKECREEMERLKGMGWTDREKVRQELRRKFPLNSVSAEEGGSEDRGDEEDDEPVGVFWDCQNACWAAHIRIRGGQPKLSFPVKTYGKDGALKKAKECRREMEKMKEEGWTDLVSFRRELRRKFPAASGTVDGGRREEKEEEERERESGMKGVYWVGSSQRMWIAEIRILNSTVAIQFPLLSYGGDRRALQKAKECRTEMHRLREKGMTACEAIRKRLRRKFGQISKSSQKDEKAGMRGVKWDCHHACWVARVRFLGVQPKLSFPIKTHGENGALQKAKECRAEMEKQMKRKKWKNADEFREAIRRKFSVGVESGPRDDGGGRESPSEKKKKGGLNVGSQQRQKRSEVPLAKGERNLKRLKAKFKNAPAVSQFSSSSVVGVKWDKRNQAWEAVAGKNDQKSRRSGRRLKIQFLVSRFGEKEALERAMACRMEMERGERDLERLKEKFKNAPAISQSSSSSACASMGSQQKGKGKGGLQGGASACARKRQVGEASDSVCALPDPKRKKPSKRQEGKTDSDSSVVSSPARGRLPLSSGPSASLSRVALPRGASTAGQSSSLCTLKRRLAAPFLSVENRPGKERSSATSSLFGALKAEEGEDADAQRGGGAKRRKIQAPATGEEEDGEAMGDGGDDPIAFPSSSSSSSSSSCSSSSSESASRPLLEGGAGTGEAGLEQMGVEGGSEEAEGGRSHGEAVQKARDPEAEKALIAYAEKNRKPLMALLNPNRLPGTYTDKKTARDNRANRLARARAASEFTTVTAKTTRYLKARWCTPVILSGKAVAVIGDGVTVDTSMLGRVAGSGLFATKAFEEGDIVTEFVGYLLDRETAMRQKEKGTHSHIMTLVKNHSYLMCLKDVVAGLGGAHFANDGTVSKNGKPAPGVNAKNFWYFDKDMACTRVFLKATKRIEIGQEIFISYGEVYWR</sequence>
<dbReference type="EMBL" id="CDMZ01001740">
    <property type="protein sequence ID" value="CEM36910.1"/>
    <property type="molecule type" value="Genomic_DNA"/>
</dbReference>
<feature type="compositionally biased region" description="Acidic residues" evidence="1">
    <location>
        <begin position="481"/>
        <end position="501"/>
    </location>
</feature>
<feature type="compositionally biased region" description="Basic and acidic residues" evidence="1">
    <location>
        <begin position="1463"/>
        <end position="1478"/>
    </location>
</feature>
<feature type="compositionally biased region" description="Low complexity" evidence="1">
    <location>
        <begin position="1416"/>
        <end position="1440"/>
    </location>
</feature>
<dbReference type="Gene3D" id="2.170.270.10">
    <property type="entry name" value="SET domain"/>
    <property type="match status" value="1"/>
</dbReference>
<dbReference type="InterPro" id="IPR001214">
    <property type="entry name" value="SET_dom"/>
</dbReference>
<reference evidence="3" key="1">
    <citation type="submission" date="2014-11" db="EMBL/GenBank/DDBJ databases">
        <authorList>
            <person name="Otto D Thomas"/>
            <person name="Naeem Raeece"/>
        </authorList>
    </citation>
    <scope>NUCLEOTIDE SEQUENCE</scope>
</reference>
<dbReference type="InterPro" id="IPR046341">
    <property type="entry name" value="SET_dom_sf"/>
</dbReference>
<feature type="region of interest" description="Disordered" evidence="1">
    <location>
        <begin position="1227"/>
        <end position="1478"/>
    </location>
</feature>
<dbReference type="PANTHER" id="PTHR35711">
    <property type="entry name" value="EXPRESSED PROTEIN"/>
    <property type="match status" value="1"/>
</dbReference>
<proteinExistence type="predicted"/>
<accession>A0A0G4H075</accession>
<dbReference type="PANTHER" id="PTHR35711:SF1">
    <property type="entry name" value="ECTODERMAL, ISOFORM F"/>
    <property type="match status" value="1"/>
</dbReference>
<feature type="region of interest" description="Disordered" evidence="1">
    <location>
        <begin position="1086"/>
        <end position="1131"/>
    </location>
</feature>
<gene>
    <name evidence="3" type="ORF">Cvel_24142</name>
</gene>
<feature type="region of interest" description="Disordered" evidence="1">
    <location>
        <begin position="811"/>
        <end position="830"/>
    </location>
</feature>
<protein>
    <recommendedName>
        <fullName evidence="2">SET domain-containing protein</fullName>
    </recommendedName>
</protein>
<feature type="compositionally biased region" description="Gly residues" evidence="1">
    <location>
        <begin position="1"/>
        <end position="16"/>
    </location>
</feature>
<dbReference type="Gene3D" id="1.20.5.2050">
    <property type="match status" value="8"/>
</dbReference>
<dbReference type="SUPFAM" id="SSF82199">
    <property type="entry name" value="SET domain"/>
    <property type="match status" value="1"/>
</dbReference>
<feature type="compositionally biased region" description="Low complexity" evidence="1">
    <location>
        <begin position="306"/>
        <end position="322"/>
    </location>
</feature>
<feature type="region of interest" description="Disordered" evidence="1">
    <location>
        <begin position="684"/>
        <end position="740"/>
    </location>
</feature>
<feature type="compositionally biased region" description="Basic and acidic residues" evidence="1">
    <location>
        <begin position="1092"/>
        <end position="1105"/>
    </location>
</feature>
<evidence type="ECO:0000259" key="2">
    <source>
        <dbReference type="PROSITE" id="PS50280"/>
    </source>
</evidence>
<dbReference type="Pfam" id="PF00856">
    <property type="entry name" value="SET"/>
    <property type="match status" value="1"/>
</dbReference>
<feature type="compositionally biased region" description="Acidic residues" evidence="1">
    <location>
        <begin position="1396"/>
        <end position="1409"/>
    </location>
</feature>
<feature type="compositionally biased region" description="Low complexity" evidence="1">
    <location>
        <begin position="201"/>
        <end position="216"/>
    </location>
</feature>
<feature type="compositionally biased region" description="Low complexity" evidence="1">
    <location>
        <begin position="394"/>
        <end position="406"/>
    </location>
</feature>
<feature type="compositionally biased region" description="Low complexity" evidence="1">
    <location>
        <begin position="1306"/>
        <end position="1320"/>
    </location>
</feature>
<feature type="region of interest" description="Disordered" evidence="1">
    <location>
        <begin position="579"/>
        <end position="624"/>
    </location>
</feature>
<name>A0A0G4H075_9ALVE</name>
<evidence type="ECO:0000256" key="1">
    <source>
        <dbReference type="SAM" id="MobiDB-lite"/>
    </source>
</evidence>
<organism evidence="3">
    <name type="scientific">Chromera velia CCMP2878</name>
    <dbReference type="NCBI Taxonomy" id="1169474"/>
    <lineage>
        <taxon>Eukaryota</taxon>
        <taxon>Sar</taxon>
        <taxon>Alveolata</taxon>
        <taxon>Colpodellida</taxon>
        <taxon>Chromeraceae</taxon>
        <taxon>Chromera</taxon>
    </lineage>
</organism>
<feature type="compositionally biased region" description="Low complexity" evidence="1">
    <location>
        <begin position="1229"/>
        <end position="1247"/>
    </location>
</feature>
<feature type="compositionally biased region" description="Basic and acidic residues" evidence="1">
    <location>
        <begin position="684"/>
        <end position="697"/>
    </location>
</feature>
<feature type="region of interest" description="Disordered" evidence="1">
    <location>
        <begin position="467"/>
        <end position="511"/>
    </location>
</feature>
<feature type="compositionally biased region" description="Acidic residues" evidence="1">
    <location>
        <begin position="708"/>
        <end position="726"/>
    </location>
</feature>
<dbReference type="PROSITE" id="PS50280">
    <property type="entry name" value="SET"/>
    <property type="match status" value="1"/>
</dbReference>
<feature type="region of interest" description="Disordered" evidence="1">
    <location>
        <begin position="1"/>
        <end position="27"/>
    </location>
</feature>
<evidence type="ECO:0000313" key="3">
    <source>
        <dbReference type="EMBL" id="CEM36910.1"/>
    </source>
</evidence>
<feature type="region of interest" description="Disordered" evidence="1">
    <location>
        <begin position="181"/>
        <end position="420"/>
    </location>
</feature>
<feature type="compositionally biased region" description="Acidic residues" evidence="1">
    <location>
        <begin position="595"/>
        <end position="617"/>
    </location>
</feature>
<feature type="compositionally biased region" description="Basic and acidic residues" evidence="1">
    <location>
        <begin position="1121"/>
        <end position="1131"/>
    </location>
</feature>